<dbReference type="Gene3D" id="2.160.20.120">
    <property type="match status" value="1"/>
</dbReference>
<evidence type="ECO:0000259" key="2">
    <source>
        <dbReference type="Pfam" id="PF10988"/>
    </source>
</evidence>
<dbReference type="PANTHER" id="PTHR39200:SF1">
    <property type="entry name" value="AUTO-TRANSPORTER ADHESIN HEAD GIN DOMAIN-CONTAINING PROTEIN-RELATED"/>
    <property type="match status" value="1"/>
</dbReference>
<accession>A0ABT6N5E4</accession>
<dbReference type="EMBL" id="JARYGZ010000002">
    <property type="protein sequence ID" value="MDH7640323.1"/>
    <property type="molecule type" value="Genomic_DNA"/>
</dbReference>
<proteinExistence type="predicted"/>
<organism evidence="3 4">
    <name type="scientific">Sphingomonas oryzagri</name>
    <dbReference type="NCBI Taxonomy" id="3042314"/>
    <lineage>
        <taxon>Bacteria</taxon>
        <taxon>Pseudomonadati</taxon>
        <taxon>Pseudomonadota</taxon>
        <taxon>Alphaproteobacteria</taxon>
        <taxon>Sphingomonadales</taxon>
        <taxon>Sphingomonadaceae</taxon>
        <taxon>Sphingomonas</taxon>
    </lineage>
</organism>
<comment type="caution">
    <text evidence="3">The sequence shown here is derived from an EMBL/GenBank/DDBJ whole genome shotgun (WGS) entry which is preliminary data.</text>
</comment>
<feature type="domain" description="Putative auto-transporter adhesin head GIN" evidence="2">
    <location>
        <begin position="38"/>
        <end position="221"/>
    </location>
</feature>
<keyword evidence="1" id="KW-0732">Signal</keyword>
<dbReference type="RefSeq" id="WP_281045675.1">
    <property type="nucleotide sequence ID" value="NZ_JARYGZ010000002.1"/>
</dbReference>
<name>A0ABT6N5E4_9SPHN</name>
<evidence type="ECO:0000256" key="1">
    <source>
        <dbReference type="SAM" id="SignalP"/>
    </source>
</evidence>
<sequence>MPRIAAPWLRGAALLALPLAACTTSAEAATQNYGVSGFSKMRIAGPFDVHVHVGGSPSARATGPKEALDRLSVEQNGDTLVVKTLPGGWGGWPGGSQGKVVVEVNAPGLEAVAVTGSGDVTVDRVQGDALDLALSGSGDLSVGTVDVGALSAVMTGSGDMSLAGKARTANATVTGSGDLKADALVSDDAQAKLVGSGDLALGARRTAKVVLAGSGDVTIAGPAACTVNRTGSGDVHCAREAKD</sequence>
<dbReference type="PANTHER" id="PTHR39200">
    <property type="entry name" value="HYPOTHETICAL EXPORTED PROTEIN"/>
    <property type="match status" value="1"/>
</dbReference>
<evidence type="ECO:0000313" key="3">
    <source>
        <dbReference type="EMBL" id="MDH7640323.1"/>
    </source>
</evidence>
<keyword evidence="4" id="KW-1185">Reference proteome</keyword>
<gene>
    <name evidence="3" type="ORF">QGN17_16425</name>
</gene>
<dbReference type="Proteomes" id="UP001160625">
    <property type="component" value="Unassembled WGS sequence"/>
</dbReference>
<protein>
    <submittedName>
        <fullName evidence="3">Head GIN domain-containing protein</fullName>
    </submittedName>
</protein>
<dbReference type="Pfam" id="PF10988">
    <property type="entry name" value="DUF2807"/>
    <property type="match status" value="1"/>
</dbReference>
<evidence type="ECO:0000313" key="4">
    <source>
        <dbReference type="Proteomes" id="UP001160625"/>
    </source>
</evidence>
<feature type="chain" id="PRO_5045486567" evidence="1">
    <location>
        <begin position="29"/>
        <end position="243"/>
    </location>
</feature>
<feature type="signal peptide" evidence="1">
    <location>
        <begin position="1"/>
        <end position="28"/>
    </location>
</feature>
<reference evidence="3" key="1">
    <citation type="submission" date="2023-04" db="EMBL/GenBank/DDBJ databases">
        <title>Sphingomonas sp. MAHUQ-71 isolated from rice field.</title>
        <authorList>
            <person name="Huq M.A."/>
        </authorList>
    </citation>
    <scope>NUCLEOTIDE SEQUENCE</scope>
    <source>
        <strain evidence="3">MAHUQ-71</strain>
    </source>
</reference>
<dbReference type="InterPro" id="IPR021255">
    <property type="entry name" value="DUF2807"/>
</dbReference>